<dbReference type="Pfam" id="PF00691">
    <property type="entry name" value="OmpA"/>
    <property type="match status" value="1"/>
</dbReference>
<evidence type="ECO:0000256" key="1">
    <source>
        <dbReference type="PROSITE-ProRule" id="PRU00473"/>
    </source>
</evidence>
<dbReference type="InterPro" id="IPR036737">
    <property type="entry name" value="OmpA-like_sf"/>
</dbReference>
<accession>A0ABS2CUK2</accession>
<feature type="signal peptide" evidence="3">
    <location>
        <begin position="1"/>
        <end position="19"/>
    </location>
</feature>
<keyword evidence="3" id="KW-0732">Signal</keyword>
<dbReference type="CDD" id="cd07185">
    <property type="entry name" value="OmpA_C-like"/>
    <property type="match status" value="1"/>
</dbReference>
<evidence type="ECO:0000256" key="2">
    <source>
        <dbReference type="SAM" id="Coils"/>
    </source>
</evidence>
<comment type="caution">
    <text evidence="5">The sequence shown here is derived from an EMBL/GenBank/DDBJ whole genome shotgun (WGS) entry which is preliminary data.</text>
</comment>
<keyword evidence="2" id="KW-0175">Coiled coil</keyword>
<dbReference type="SUPFAM" id="SSF103088">
    <property type="entry name" value="OmpA-like"/>
    <property type="match status" value="1"/>
</dbReference>
<evidence type="ECO:0000313" key="6">
    <source>
        <dbReference type="Proteomes" id="UP000759529"/>
    </source>
</evidence>
<proteinExistence type="predicted"/>
<dbReference type="InterPro" id="IPR050330">
    <property type="entry name" value="Bact_OuterMem_StrucFunc"/>
</dbReference>
<feature type="chain" id="PRO_5045638242" evidence="3">
    <location>
        <begin position="20"/>
        <end position="321"/>
    </location>
</feature>
<dbReference type="Gene3D" id="3.30.1330.60">
    <property type="entry name" value="OmpA-like domain"/>
    <property type="match status" value="1"/>
</dbReference>
<dbReference type="InterPro" id="IPR006665">
    <property type="entry name" value="OmpA-like"/>
</dbReference>
<gene>
    <name evidence="5" type="ORF">H9X54_004970</name>
</gene>
<reference evidence="5 6" key="1">
    <citation type="submission" date="2021-02" db="EMBL/GenBank/DDBJ databases">
        <authorList>
            <person name="Jung H.S."/>
            <person name="Chun B.H."/>
            <person name="Jeon C.O."/>
        </authorList>
    </citation>
    <scope>NUCLEOTIDE SEQUENCE [LARGE SCALE GENOMIC DNA]</scope>
    <source>
        <strain evidence="5 6">LMG 25203</strain>
    </source>
</reference>
<organism evidence="5 6">
    <name type="scientific">Flavobacterium macrobrachii</name>
    <dbReference type="NCBI Taxonomy" id="591204"/>
    <lineage>
        <taxon>Bacteria</taxon>
        <taxon>Pseudomonadati</taxon>
        <taxon>Bacteroidota</taxon>
        <taxon>Flavobacteriia</taxon>
        <taxon>Flavobacteriales</taxon>
        <taxon>Flavobacteriaceae</taxon>
        <taxon>Flavobacterium</taxon>
    </lineage>
</organism>
<dbReference type="RefSeq" id="WP_187658312.1">
    <property type="nucleotide sequence ID" value="NZ_JACSOD020000446.1"/>
</dbReference>
<evidence type="ECO:0000259" key="4">
    <source>
        <dbReference type="PROSITE" id="PS51123"/>
    </source>
</evidence>
<dbReference type="EMBL" id="JACSOD020000446">
    <property type="protein sequence ID" value="MBM6498653.1"/>
    <property type="molecule type" value="Genomic_DNA"/>
</dbReference>
<sequence>MIKKTVLLTLLLVSMSSCVSKKIYNDLENKYTDLKKENHNLADENEELKKAKNLLETDKASLESELAKLKSERDKLQTDCAATANNLKTLQASYNALEKNSNDALESNMNKNRELLAQLDAKEKALAAEQNRLNKLRSELESSSKRLNELESMIAAKDAAMNKLKETLSKALNAFEGKGLTVEQKNGKVYVSMENKLLFQTGSWSVGTEGRKAVVEVGKVLAQNPDITVLIEGHTDNDKILGNIGGGIENNWDLSTKRATAIVNILAENSGINKQNLTAAGRGEYAPIKGNDTSEGKAKNRRIEIILTPKLDEISKLLNEF</sequence>
<dbReference type="SUPFAM" id="SSF57997">
    <property type="entry name" value="Tropomyosin"/>
    <property type="match status" value="1"/>
</dbReference>
<keyword evidence="1" id="KW-0472">Membrane</keyword>
<dbReference type="PROSITE" id="PS51123">
    <property type="entry name" value="OMPA_2"/>
    <property type="match status" value="1"/>
</dbReference>
<feature type="domain" description="OmpA-like" evidence="4">
    <location>
        <begin position="186"/>
        <end position="311"/>
    </location>
</feature>
<dbReference type="Gene3D" id="1.20.5.1000">
    <property type="entry name" value="arf6 gtpase in complex with a specific effector, jip4"/>
    <property type="match status" value="1"/>
</dbReference>
<feature type="coiled-coil region" evidence="2">
    <location>
        <begin position="24"/>
        <end position="167"/>
    </location>
</feature>
<dbReference type="PANTHER" id="PTHR30329:SF21">
    <property type="entry name" value="LIPOPROTEIN YIAD-RELATED"/>
    <property type="match status" value="1"/>
</dbReference>
<dbReference type="PROSITE" id="PS51257">
    <property type="entry name" value="PROKAR_LIPOPROTEIN"/>
    <property type="match status" value="1"/>
</dbReference>
<evidence type="ECO:0000256" key="3">
    <source>
        <dbReference type="SAM" id="SignalP"/>
    </source>
</evidence>
<evidence type="ECO:0000313" key="5">
    <source>
        <dbReference type="EMBL" id="MBM6498653.1"/>
    </source>
</evidence>
<dbReference type="PANTHER" id="PTHR30329">
    <property type="entry name" value="STATOR ELEMENT OF FLAGELLAR MOTOR COMPLEX"/>
    <property type="match status" value="1"/>
</dbReference>
<keyword evidence="6" id="KW-1185">Reference proteome</keyword>
<name>A0ABS2CUK2_9FLAO</name>
<protein>
    <submittedName>
        <fullName evidence="5">OmpA family protein</fullName>
    </submittedName>
</protein>
<dbReference type="Proteomes" id="UP000759529">
    <property type="component" value="Unassembled WGS sequence"/>
</dbReference>